<evidence type="ECO:0000313" key="1">
    <source>
        <dbReference type="EMBL" id="KAF7823773.1"/>
    </source>
</evidence>
<keyword evidence="2" id="KW-1185">Reference proteome</keyword>
<accession>A0A834WK03</accession>
<comment type="caution">
    <text evidence="1">The sequence shown here is derived from an EMBL/GenBank/DDBJ whole genome shotgun (WGS) entry which is preliminary data.</text>
</comment>
<dbReference type="Proteomes" id="UP000634136">
    <property type="component" value="Unassembled WGS sequence"/>
</dbReference>
<evidence type="ECO:0000313" key="2">
    <source>
        <dbReference type="Proteomes" id="UP000634136"/>
    </source>
</evidence>
<reference evidence="1" key="1">
    <citation type="submission" date="2020-09" db="EMBL/GenBank/DDBJ databases">
        <title>Genome-Enabled Discovery of Anthraquinone Biosynthesis in Senna tora.</title>
        <authorList>
            <person name="Kang S.-H."/>
            <person name="Pandey R.P."/>
            <person name="Lee C.-M."/>
            <person name="Sim J.-S."/>
            <person name="Jeong J.-T."/>
            <person name="Choi B.-S."/>
            <person name="Jung M."/>
            <person name="Ginzburg D."/>
            <person name="Zhao K."/>
            <person name="Won S.Y."/>
            <person name="Oh T.-J."/>
            <person name="Yu Y."/>
            <person name="Kim N.-H."/>
            <person name="Lee O.R."/>
            <person name="Lee T.-H."/>
            <person name="Bashyal P."/>
            <person name="Kim T.-S."/>
            <person name="Lee W.-H."/>
            <person name="Kawkins C."/>
            <person name="Kim C.-K."/>
            <person name="Kim J.S."/>
            <person name="Ahn B.O."/>
            <person name="Rhee S.Y."/>
            <person name="Sohng J.K."/>
        </authorList>
    </citation>
    <scope>NUCLEOTIDE SEQUENCE</scope>
    <source>
        <tissue evidence="1">Leaf</tissue>
    </source>
</reference>
<dbReference type="EMBL" id="JAAIUW010000007">
    <property type="protein sequence ID" value="KAF7823773.1"/>
    <property type="molecule type" value="Genomic_DNA"/>
</dbReference>
<gene>
    <name evidence="1" type="ORF">G2W53_021917</name>
</gene>
<sequence length="22" mass="2660">MATPKWWPILDKQFHGQCRFGI</sequence>
<protein>
    <submittedName>
        <fullName evidence="1">Uncharacterized protein</fullName>
    </submittedName>
</protein>
<dbReference type="AlphaFoldDB" id="A0A834WK03"/>
<name>A0A834WK03_9FABA</name>
<organism evidence="1 2">
    <name type="scientific">Senna tora</name>
    <dbReference type="NCBI Taxonomy" id="362788"/>
    <lineage>
        <taxon>Eukaryota</taxon>
        <taxon>Viridiplantae</taxon>
        <taxon>Streptophyta</taxon>
        <taxon>Embryophyta</taxon>
        <taxon>Tracheophyta</taxon>
        <taxon>Spermatophyta</taxon>
        <taxon>Magnoliopsida</taxon>
        <taxon>eudicotyledons</taxon>
        <taxon>Gunneridae</taxon>
        <taxon>Pentapetalae</taxon>
        <taxon>rosids</taxon>
        <taxon>fabids</taxon>
        <taxon>Fabales</taxon>
        <taxon>Fabaceae</taxon>
        <taxon>Caesalpinioideae</taxon>
        <taxon>Cassia clade</taxon>
        <taxon>Senna</taxon>
    </lineage>
</organism>
<proteinExistence type="predicted"/>